<dbReference type="FunFam" id="3.30.460.10:FF:000035">
    <property type="entry name" value="Poly(A) polymerase I"/>
    <property type="match status" value="1"/>
</dbReference>
<dbReference type="HOGENOM" id="CLU_015961_0_0_6"/>
<keyword evidence="14" id="KW-1185">Reference proteome</keyword>
<dbReference type="STRING" id="349521.HCH_06262"/>
<dbReference type="GO" id="GO:0043633">
    <property type="term" value="P:polyadenylation-dependent RNA catabolic process"/>
    <property type="evidence" value="ECO:0007669"/>
    <property type="project" value="InterPro"/>
</dbReference>
<dbReference type="Gene3D" id="1.10.3090.10">
    <property type="entry name" value="cca-adding enzyme, domain 2"/>
    <property type="match status" value="1"/>
</dbReference>
<feature type="domain" description="Poly A polymerase head" evidence="10">
    <location>
        <begin position="56"/>
        <end position="187"/>
    </location>
</feature>
<feature type="compositionally biased region" description="Basic residues" evidence="9">
    <location>
        <begin position="439"/>
        <end position="449"/>
    </location>
</feature>
<comment type="similarity">
    <text evidence="7 8">Belongs to the tRNA nucleotidyltransferase/poly(A) polymerase family.</text>
</comment>
<evidence type="ECO:0000256" key="1">
    <source>
        <dbReference type="ARBA" id="ARBA00022664"/>
    </source>
</evidence>
<dbReference type="Gene3D" id="3.30.460.10">
    <property type="entry name" value="Beta Polymerase, domain 2"/>
    <property type="match status" value="1"/>
</dbReference>
<feature type="region of interest" description="Disordered" evidence="9">
    <location>
        <begin position="420"/>
        <end position="457"/>
    </location>
</feature>
<feature type="domain" description="Polymerase A arginine-rich C-terminal" evidence="11">
    <location>
        <begin position="330"/>
        <end position="448"/>
    </location>
</feature>
<evidence type="ECO:0000256" key="2">
    <source>
        <dbReference type="ARBA" id="ARBA00022679"/>
    </source>
</evidence>
<evidence type="ECO:0000259" key="12">
    <source>
        <dbReference type="Pfam" id="PF12627"/>
    </source>
</evidence>
<evidence type="ECO:0000256" key="5">
    <source>
        <dbReference type="ARBA" id="ARBA00022884"/>
    </source>
</evidence>
<dbReference type="PANTHER" id="PTHR43051">
    <property type="entry name" value="POLYNUCLEOTIDE ADENYLYLTRANSFERASE FAMILY PROTEIN"/>
    <property type="match status" value="1"/>
</dbReference>
<dbReference type="Pfam" id="PF12627">
    <property type="entry name" value="PolyA_pol_RNAbd"/>
    <property type="match status" value="1"/>
</dbReference>
<gene>
    <name evidence="7" type="primary">pcnB</name>
    <name evidence="13" type="ordered locus">HCH_06262</name>
</gene>
<feature type="domain" description="tRNA nucleotidyltransferase/poly(A) polymerase RNA and SrmB- binding" evidence="12">
    <location>
        <begin position="214"/>
        <end position="275"/>
    </location>
</feature>
<dbReference type="InterPro" id="IPR002646">
    <property type="entry name" value="PolA_pol_head_dom"/>
</dbReference>
<dbReference type="NCBIfam" id="TIGR01942">
    <property type="entry name" value="pcnB"/>
    <property type="match status" value="1"/>
</dbReference>
<evidence type="ECO:0000256" key="6">
    <source>
        <dbReference type="ARBA" id="ARBA00023163"/>
    </source>
</evidence>
<dbReference type="PANTHER" id="PTHR43051:SF1">
    <property type="entry name" value="POLYNUCLEOTIDE ADENYLYLTRANSFERASE FAMILY PROTEIN"/>
    <property type="match status" value="1"/>
</dbReference>
<protein>
    <recommendedName>
        <fullName evidence="7">Poly(A) polymerase I</fullName>
        <shortName evidence="7">PAP I</shortName>
        <ecNumber evidence="7">2.7.7.19</ecNumber>
    </recommendedName>
</protein>
<dbReference type="InterPro" id="IPR025866">
    <property type="entry name" value="PolyA_pol_arg_C_dom"/>
</dbReference>
<dbReference type="eggNOG" id="COG0617">
    <property type="taxonomic scope" value="Bacteria"/>
</dbReference>
<keyword evidence="2 7" id="KW-0808">Transferase</keyword>
<dbReference type="InterPro" id="IPR043519">
    <property type="entry name" value="NT_sf"/>
</dbReference>
<dbReference type="Proteomes" id="UP000000238">
    <property type="component" value="Chromosome"/>
</dbReference>
<dbReference type="GO" id="GO:0006397">
    <property type="term" value="P:mRNA processing"/>
    <property type="evidence" value="ECO:0007669"/>
    <property type="project" value="UniProtKB-KW"/>
</dbReference>
<dbReference type="InterPro" id="IPR010206">
    <property type="entry name" value="PolA_pol_I"/>
</dbReference>
<evidence type="ECO:0000259" key="10">
    <source>
        <dbReference type="Pfam" id="PF01743"/>
    </source>
</evidence>
<dbReference type="Pfam" id="PF12626">
    <property type="entry name" value="PolyA_pol_arg_C"/>
    <property type="match status" value="1"/>
</dbReference>
<dbReference type="InterPro" id="IPR032828">
    <property type="entry name" value="PolyA_RNA-bd"/>
</dbReference>
<dbReference type="GO" id="GO:1990817">
    <property type="term" value="F:poly(A) RNA polymerase activity"/>
    <property type="evidence" value="ECO:0007669"/>
    <property type="project" value="UniProtKB-UniRule"/>
</dbReference>
<dbReference type="KEGG" id="hch:HCH_06262"/>
<comment type="function">
    <text evidence="7">Adds poly(A) tail to the 3' end of many RNAs, which usually targets these RNAs for decay. Plays a significant role in the global control of gene expression, through influencing the rate of transcript degradation, and in the general RNA quality control.</text>
</comment>
<keyword evidence="3 7" id="KW-0547">Nucleotide-binding</keyword>
<evidence type="ECO:0000256" key="3">
    <source>
        <dbReference type="ARBA" id="ARBA00022741"/>
    </source>
</evidence>
<dbReference type="CDD" id="cd05398">
    <property type="entry name" value="NT_ClassII-CCAase"/>
    <property type="match status" value="1"/>
</dbReference>
<evidence type="ECO:0000313" key="14">
    <source>
        <dbReference type="Proteomes" id="UP000000238"/>
    </source>
</evidence>
<evidence type="ECO:0000256" key="9">
    <source>
        <dbReference type="SAM" id="MobiDB-lite"/>
    </source>
</evidence>
<feature type="active site" evidence="7">
    <location>
        <position position="76"/>
    </location>
</feature>
<sequence length="457" mass="52697">MLKKLMGLIKPGRKEAGAKPLKLRIIPRDSHTVSRKQISPAALKVLYRLNSANYDAFLVGGGVRDLLLGEQPKDFDVATSATPEQVREQFNNCRLIGRRFRLAHVRFGREIIEVATFRAGHQNAGEDDGDAVTSDSGQILRDNVYGNQEEDALRRDFTVNALYYCVRDFSIYDYAGGIEDIEHRVLRLIGDPETRYREDPVRMLRAARFAAKLDFSIEERTASPILELGPLLLNIPSARLFEEVLKLFLSGKAVRTFEILRQFDLFKFLFPETDRLLENEHPHAEKLILQALRNTDKRIAQDKPVTPAFLYAAMLWSPMQRLQQRYQDDGLPPMQAMHKAIDKVLAQQVKHTALPKRFSQPMREIWELQLRLPRKQSKRLQGLVEHPRFRAAYDFLVLREQSGEDLQGLGEWWTRYQEADDQGRSKLQHQGPKRDGAGGRRRPRRRPRRTNNSAPSQ</sequence>
<feature type="active site" evidence="7">
    <location>
        <position position="74"/>
    </location>
</feature>
<keyword evidence="4 7" id="KW-0067">ATP-binding</keyword>
<dbReference type="EC" id="2.7.7.19" evidence="7"/>
<evidence type="ECO:0000259" key="11">
    <source>
        <dbReference type="Pfam" id="PF12626"/>
    </source>
</evidence>
<dbReference type="EMBL" id="CP000155">
    <property type="protein sequence ID" value="ABC32909.1"/>
    <property type="molecule type" value="Genomic_DNA"/>
</dbReference>
<dbReference type="HAMAP" id="MF_00957">
    <property type="entry name" value="PolyA_pol"/>
    <property type="match status" value="1"/>
</dbReference>
<comment type="catalytic activity">
    <reaction evidence="7">
        <text>RNA(n) + ATP = RNA(n)-3'-adenine ribonucleotide + diphosphate</text>
        <dbReference type="Rhea" id="RHEA:11332"/>
        <dbReference type="Rhea" id="RHEA-COMP:14527"/>
        <dbReference type="Rhea" id="RHEA-COMP:17347"/>
        <dbReference type="ChEBI" id="CHEBI:30616"/>
        <dbReference type="ChEBI" id="CHEBI:33019"/>
        <dbReference type="ChEBI" id="CHEBI:140395"/>
        <dbReference type="ChEBI" id="CHEBI:173115"/>
        <dbReference type="EC" id="2.7.7.19"/>
    </reaction>
</comment>
<dbReference type="RefSeq" id="WP_011399965.1">
    <property type="nucleotide sequence ID" value="NC_007645.1"/>
</dbReference>
<keyword evidence="6 7" id="KW-0804">Transcription</keyword>
<reference evidence="13 14" key="1">
    <citation type="journal article" date="2005" name="Nucleic Acids Res.">
        <title>Genomic blueprint of Hahella chejuensis, a marine microbe producing an algicidal agent.</title>
        <authorList>
            <person name="Jeong H."/>
            <person name="Yim J.H."/>
            <person name="Lee C."/>
            <person name="Choi S.-H."/>
            <person name="Park Y.K."/>
            <person name="Yoon S.H."/>
            <person name="Hur C.-G."/>
            <person name="Kang H.-Y."/>
            <person name="Kim D."/>
            <person name="Lee H.H."/>
            <person name="Park K.H."/>
            <person name="Park S.-H."/>
            <person name="Park H.-S."/>
            <person name="Lee H.K."/>
            <person name="Oh T.K."/>
            <person name="Kim J.F."/>
        </authorList>
    </citation>
    <scope>NUCLEOTIDE SEQUENCE [LARGE SCALE GENOMIC DNA]</scope>
    <source>
        <strain evidence="13 14">KCTC 2396</strain>
    </source>
</reference>
<dbReference type="OrthoDB" id="9805698at2"/>
<dbReference type="SUPFAM" id="SSF81891">
    <property type="entry name" value="Poly A polymerase C-terminal region-like"/>
    <property type="match status" value="1"/>
</dbReference>
<accession>Q2S8W5</accession>
<organism evidence="13 14">
    <name type="scientific">Hahella chejuensis (strain KCTC 2396)</name>
    <dbReference type="NCBI Taxonomy" id="349521"/>
    <lineage>
        <taxon>Bacteria</taxon>
        <taxon>Pseudomonadati</taxon>
        <taxon>Pseudomonadota</taxon>
        <taxon>Gammaproteobacteria</taxon>
        <taxon>Oceanospirillales</taxon>
        <taxon>Hahellaceae</taxon>
        <taxon>Hahella</taxon>
    </lineage>
</organism>
<dbReference type="AlphaFoldDB" id="Q2S8W5"/>
<dbReference type="InterPro" id="IPR052191">
    <property type="entry name" value="tRNA_ntf/polyA_polymerase_I"/>
</dbReference>
<evidence type="ECO:0000256" key="8">
    <source>
        <dbReference type="RuleBase" id="RU003953"/>
    </source>
</evidence>
<keyword evidence="1 7" id="KW-0507">mRNA processing</keyword>
<proteinExistence type="inferred from homology"/>
<dbReference type="SUPFAM" id="SSF81301">
    <property type="entry name" value="Nucleotidyltransferase"/>
    <property type="match status" value="1"/>
</dbReference>
<dbReference type="Pfam" id="PF01743">
    <property type="entry name" value="PolyA_pol"/>
    <property type="match status" value="1"/>
</dbReference>
<evidence type="ECO:0000256" key="4">
    <source>
        <dbReference type="ARBA" id="ARBA00022840"/>
    </source>
</evidence>
<dbReference type="GO" id="GO:0003723">
    <property type="term" value="F:RNA binding"/>
    <property type="evidence" value="ECO:0007669"/>
    <property type="project" value="UniProtKB-UniRule"/>
</dbReference>
<name>Q2S8W5_HAHCH</name>
<keyword evidence="5 7" id="KW-0694">RNA-binding</keyword>
<evidence type="ECO:0000256" key="7">
    <source>
        <dbReference type="HAMAP-Rule" id="MF_00957"/>
    </source>
</evidence>
<evidence type="ECO:0000313" key="13">
    <source>
        <dbReference type="EMBL" id="ABC32909.1"/>
    </source>
</evidence>
<feature type="active site" evidence="7">
    <location>
        <position position="156"/>
    </location>
</feature>
<dbReference type="GO" id="GO:0005524">
    <property type="term" value="F:ATP binding"/>
    <property type="evidence" value="ECO:0007669"/>
    <property type="project" value="UniProtKB-UniRule"/>
</dbReference>